<dbReference type="InterPro" id="IPR020751">
    <property type="entry name" value="aa-tRNA-synth_I_codon-bd_sub2"/>
</dbReference>
<evidence type="ECO:0000259" key="13">
    <source>
        <dbReference type="Pfam" id="PF19269"/>
    </source>
</evidence>
<evidence type="ECO:0000256" key="2">
    <source>
        <dbReference type="ARBA" id="ARBA00007894"/>
    </source>
</evidence>
<keyword evidence="6 11" id="KW-0067">ATP-binding</keyword>
<dbReference type="InterPro" id="IPR004527">
    <property type="entry name" value="Glu-tRNA-ligase_bac/mito"/>
</dbReference>
<dbReference type="PANTHER" id="PTHR43311">
    <property type="entry name" value="GLUTAMATE--TRNA LIGASE"/>
    <property type="match status" value="1"/>
</dbReference>
<evidence type="ECO:0000256" key="11">
    <source>
        <dbReference type="RuleBase" id="RU363037"/>
    </source>
</evidence>
<evidence type="ECO:0000256" key="9">
    <source>
        <dbReference type="ARBA" id="ARBA00030865"/>
    </source>
</evidence>
<evidence type="ECO:0000256" key="7">
    <source>
        <dbReference type="ARBA" id="ARBA00022917"/>
    </source>
</evidence>
<dbReference type="InterPro" id="IPR033910">
    <property type="entry name" value="GluRS_core"/>
</dbReference>
<keyword evidence="15" id="KW-1185">Reference proteome</keyword>
<dbReference type="GO" id="GO:0008270">
    <property type="term" value="F:zinc ion binding"/>
    <property type="evidence" value="ECO:0007669"/>
    <property type="project" value="InterPro"/>
</dbReference>
<reference evidence="15" key="1">
    <citation type="submission" date="2015-10" db="EMBL/GenBank/DDBJ databases">
        <authorList>
            <person name="Devillers H."/>
        </authorList>
    </citation>
    <scope>NUCLEOTIDE SEQUENCE [LARGE SCALE GENOMIC DNA]</scope>
</reference>
<dbReference type="Gene3D" id="1.10.10.350">
    <property type="match status" value="1"/>
</dbReference>
<dbReference type="GO" id="GO:0000049">
    <property type="term" value="F:tRNA binding"/>
    <property type="evidence" value="ECO:0007669"/>
    <property type="project" value="InterPro"/>
</dbReference>
<evidence type="ECO:0000256" key="10">
    <source>
        <dbReference type="ARBA" id="ARBA00072917"/>
    </source>
</evidence>
<dbReference type="InterPro" id="IPR000924">
    <property type="entry name" value="Glu/Gln-tRNA-synth"/>
</dbReference>
<evidence type="ECO:0000313" key="15">
    <source>
        <dbReference type="Proteomes" id="UP000236544"/>
    </source>
</evidence>
<evidence type="ECO:0000256" key="1">
    <source>
        <dbReference type="ARBA" id="ARBA00004173"/>
    </source>
</evidence>
<dbReference type="InterPro" id="IPR014729">
    <property type="entry name" value="Rossmann-like_a/b/a_fold"/>
</dbReference>
<protein>
    <recommendedName>
        <fullName evidence="10">Glutamate--tRNA ligase, mitochondrial</fullName>
        <ecNumber evidence="3">6.1.1.17</ecNumber>
    </recommendedName>
    <alternativeName>
        <fullName evidence="9">Glutamyl-tRNA synthetase</fullName>
    </alternativeName>
</protein>
<evidence type="ECO:0000256" key="4">
    <source>
        <dbReference type="ARBA" id="ARBA00022598"/>
    </source>
</evidence>
<organism evidence="14 15">
    <name type="scientific">Lachancea quebecensis</name>
    <dbReference type="NCBI Taxonomy" id="1654605"/>
    <lineage>
        <taxon>Eukaryota</taxon>
        <taxon>Fungi</taxon>
        <taxon>Dikarya</taxon>
        <taxon>Ascomycota</taxon>
        <taxon>Saccharomycotina</taxon>
        <taxon>Saccharomycetes</taxon>
        <taxon>Saccharomycetales</taxon>
        <taxon>Saccharomycetaceae</taxon>
        <taxon>Lachancea</taxon>
    </lineage>
</organism>
<evidence type="ECO:0000256" key="6">
    <source>
        <dbReference type="ARBA" id="ARBA00022840"/>
    </source>
</evidence>
<dbReference type="PRINTS" id="PR00987">
    <property type="entry name" value="TRNASYNTHGLU"/>
</dbReference>
<dbReference type="NCBIfam" id="TIGR00464">
    <property type="entry name" value="gltX_bact"/>
    <property type="match status" value="1"/>
</dbReference>
<dbReference type="InterPro" id="IPR020058">
    <property type="entry name" value="Glu/Gln-tRNA-synth_Ib_cat-dom"/>
</dbReference>
<sequence>MRGLTIDGMRFLLTKRFNSVISRPKRVLTSKKSIITKKPIKDIQPKTPARTRFAPSPTGLLHIGSLRTALYNYLLAKSTGGSFLLRLEDTDQNRLVPGAEKNIYESLSWCGIHYDEGPGVNDEKNGPFRQSDRTEIYQRYTNKLLDSGHAYRCFCTKERLDGLRESAQKLQPPTTASYDRQCSHLSEEQVRVKLDQKVPFTIRLKSPEKYPPFEDLLHGKLDMQPQINLNDRRYDDPILVKSDALPTYHFANVVDDHLMDITHVVRGEEWLPSTPKHIALYHAFGWNPPQFIHIPLLTSATDKKLSKRKGDADVMALRTKGVLPEALVNFSVLFGWSPPREEAAKNHECFSLPDLVRLFNLNNLTKGNAKVDEKKLWFFNKHYLTMRLHVPEQLDEMAHELLESMQSLYPSVTVLQIKRALELVGSSLNTPNELATEFPYLFSKPQYERNQYVREFIQKQDLYQIKTLLQKMEGKMSTENSVLAVIESLSKDTGIRKNVIFEAARFALTGSVPGVKLPLLIDFLGADEANSRIVEALDKLDSVLCLKGEE</sequence>
<dbReference type="InterPro" id="IPR049940">
    <property type="entry name" value="GluQ/Sye"/>
</dbReference>
<evidence type="ECO:0000256" key="8">
    <source>
        <dbReference type="ARBA" id="ARBA00023146"/>
    </source>
</evidence>
<accession>A0A0P1KVQ1</accession>
<dbReference type="InterPro" id="IPR008925">
    <property type="entry name" value="aa_tRNA-synth_I_cd-bd_sf"/>
</dbReference>
<keyword evidence="8 11" id="KW-0030">Aminoacyl-tRNA synthetase</keyword>
<dbReference type="HAMAP" id="MF_00022">
    <property type="entry name" value="Glu_tRNA_synth_type1"/>
    <property type="match status" value="1"/>
</dbReference>
<evidence type="ECO:0000256" key="5">
    <source>
        <dbReference type="ARBA" id="ARBA00022741"/>
    </source>
</evidence>
<dbReference type="SUPFAM" id="SSF52374">
    <property type="entry name" value="Nucleotidylyl transferase"/>
    <property type="match status" value="1"/>
</dbReference>
<evidence type="ECO:0000313" key="14">
    <source>
        <dbReference type="EMBL" id="CUS20757.1"/>
    </source>
</evidence>
<comment type="subcellular location">
    <subcellularLocation>
        <location evidence="1">Mitochondrion</location>
    </subcellularLocation>
</comment>
<dbReference type="AlphaFoldDB" id="A0A0P1KVQ1"/>
<dbReference type="EMBL" id="LN890560">
    <property type="protein sequence ID" value="CUS20757.1"/>
    <property type="molecule type" value="Genomic_DNA"/>
</dbReference>
<feature type="domain" description="Glutamyl/glutaminyl-tRNA synthetase class Ib catalytic" evidence="12">
    <location>
        <begin position="50"/>
        <end position="377"/>
    </location>
</feature>
<keyword evidence="5 11" id="KW-0547">Nucleotide-binding</keyword>
<dbReference type="Proteomes" id="UP000236544">
    <property type="component" value="Unassembled WGS sequence"/>
</dbReference>
<dbReference type="SUPFAM" id="SSF48163">
    <property type="entry name" value="An anticodon-binding domain of class I aminoacyl-tRNA synthetases"/>
    <property type="match status" value="1"/>
</dbReference>
<proteinExistence type="inferred from homology"/>
<name>A0A0P1KVQ1_9SACH</name>
<dbReference type="GO" id="GO:0005524">
    <property type="term" value="F:ATP binding"/>
    <property type="evidence" value="ECO:0007669"/>
    <property type="project" value="UniProtKB-KW"/>
</dbReference>
<comment type="similarity">
    <text evidence="2">Belongs to the class-I aminoacyl-tRNA synthetase family. Glutamate--tRNA ligase type 1 subfamily.</text>
</comment>
<dbReference type="Gene3D" id="3.40.50.620">
    <property type="entry name" value="HUPs"/>
    <property type="match status" value="1"/>
</dbReference>
<keyword evidence="4 11" id="KW-0436">Ligase</keyword>
<dbReference type="GO" id="GO:0006424">
    <property type="term" value="P:glutamyl-tRNA aminoacylation"/>
    <property type="evidence" value="ECO:0007669"/>
    <property type="project" value="InterPro"/>
</dbReference>
<dbReference type="GO" id="GO:0004818">
    <property type="term" value="F:glutamate-tRNA ligase activity"/>
    <property type="evidence" value="ECO:0007669"/>
    <property type="project" value="UniProtKB-EC"/>
</dbReference>
<dbReference type="GO" id="GO:0005739">
    <property type="term" value="C:mitochondrion"/>
    <property type="evidence" value="ECO:0007669"/>
    <property type="project" value="UniProtKB-SubCell"/>
</dbReference>
<dbReference type="Pfam" id="PF19269">
    <property type="entry name" value="Anticodon_2"/>
    <property type="match status" value="1"/>
</dbReference>
<dbReference type="FunFam" id="3.40.50.620:FF:000045">
    <property type="entry name" value="Glutamate--tRNA ligase, mitochondrial"/>
    <property type="match status" value="1"/>
</dbReference>
<dbReference type="PANTHER" id="PTHR43311:SF2">
    <property type="entry name" value="GLUTAMATE--TRNA LIGASE, MITOCHONDRIAL-RELATED"/>
    <property type="match status" value="1"/>
</dbReference>
<dbReference type="EC" id="6.1.1.17" evidence="3"/>
<gene>
    <name evidence="14" type="ORF">LAQU0_S01e13982g</name>
</gene>
<dbReference type="Pfam" id="PF00749">
    <property type="entry name" value="tRNA-synt_1c"/>
    <property type="match status" value="1"/>
</dbReference>
<evidence type="ECO:0000256" key="3">
    <source>
        <dbReference type="ARBA" id="ARBA00012835"/>
    </source>
</evidence>
<dbReference type="OrthoDB" id="428822at2759"/>
<dbReference type="CDD" id="cd00808">
    <property type="entry name" value="GluRS_core"/>
    <property type="match status" value="1"/>
</dbReference>
<keyword evidence="7 11" id="KW-0648">Protein biosynthesis</keyword>
<evidence type="ECO:0000259" key="12">
    <source>
        <dbReference type="Pfam" id="PF00749"/>
    </source>
</evidence>
<feature type="domain" description="Aminoacyl-tRNA synthetase class I anticodon-binding" evidence="13">
    <location>
        <begin position="412"/>
        <end position="536"/>
    </location>
</feature>
<dbReference type="InterPro" id="IPR045462">
    <property type="entry name" value="aa-tRNA-synth_I_cd-bd"/>
</dbReference>